<dbReference type="InterPro" id="IPR003439">
    <property type="entry name" value="ABC_transporter-like_ATP-bd"/>
</dbReference>
<reference evidence="2 3" key="1">
    <citation type="submission" date="2020-12" db="EMBL/GenBank/DDBJ databases">
        <title>Genomic analysis of Staphylococcus felis from a cat with skin infection.</title>
        <authorList>
            <person name="Aslantas O."/>
            <person name="Keskin O."/>
            <person name="Buyukaltay K."/>
            <person name="Gullu Yucetepe A."/>
        </authorList>
    </citation>
    <scope>NUCLEOTIDE SEQUENCE [LARGE SCALE GENOMIC DNA]</scope>
    <source>
        <strain evidence="2 3">HARRANVET</strain>
    </source>
</reference>
<dbReference type="GO" id="GO:0005524">
    <property type="term" value="F:ATP binding"/>
    <property type="evidence" value="ECO:0007669"/>
    <property type="project" value="UniProtKB-KW"/>
</dbReference>
<proteinExistence type="predicted"/>
<dbReference type="Proteomes" id="UP000597038">
    <property type="component" value="Unassembled WGS sequence"/>
</dbReference>
<gene>
    <name evidence="2" type="ORF">I9026_12145</name>
</gene>
<dbReference type="SUPFAM" id="SSF52540">
    <property type="entry name" value="P-loop containing nucleoside triphosphate hydrolases"/>
    <property type="match status" value="1"/>
</dbReference>
<dbReference type="Pfam" id="PF00005">
    <property type="entry name" value="ABC_tran"/>
    <property type="match status" value="1"/>
</dbReference>
<keyword evidence="2" id="KW-0547">Nucleotide-binding</keyword>
<dbReference type="Gene3D" id="3.40.50.300">
    <property type="entry name" value="P-loop containing nucleotide triphosphate hydrolases"/>
    <property type="match status" value="1"/>
</dbReference>
<accession>A0ABS0QSG4</accession>
<sequence>MQLINIITKYYTNFSGKILYDNINIKDINKSEWRGKYSICHQNPYLYHDTVINNITLGNPYSDNVNNLINRFDFYNFICENKQRVVDQNINLSGGQQQLISIIRCLSAKRDIIILDEPTSNLDNSRKDILIHILNELKNNYLIIVISHDKDIINNSKIHTLM</sequence>
<dbReference type="PANTHER" id="PTHR43394">
    <property type="entry name" value="ATP-DEPENDENT PERMEASE MDL1, MITOCHONDRIAL"/>
    <property type="match status" value="1"/>
</dbReference>
<dbReference type="EMBL" id="JAEDAQ010000033">
    <property type="protein sequence ID" value="MBH9582122.1"/>
    <property type="molecule type" value="Genomic_DNA"/>
</dbReference>
<evidence type="ECO:0000313" key="3">
    <source>
        <dbReference type="Proteomes" id="UP000597038"/>
    </source>
</evidence>
<dbReference type="InterPro" id="IPR027417">
    <property type="entry name" value="P-loop_NTPase"/>
</dbReference>
<organism evidence="2 3">
    <name type="scientific">Staphylococcus felis</name>
    <dbReference type="NCBI Taxonomy" id="46127"/>
    <lineage>
        <taxon>Bacteria</taxon>
        <taxon>Bacillati</taxon>
        <taxon>Bacillota</taxon>
        <taxon>Bacilli</taxon>
        <taxon>Bacillales</taxon>
        <taxon>Staphylococcaceae</taxon>
        <taxon>Staphylococcus</taxon>
    </lineage>
</organism>
<protein>
    <submittedName>
        <fullName evidence="2">ATP-binding cassette domain-containing protein</fullName>
    </submittedName>
</protein>
<dbReference type="InterPro" id="IPR039421">
    <property type="entry name" value="Type_1_exporter"/>
</dbReference>
<dbReference type="PANTHER" id="PTHR43394:SF1">
    <property type="entry name" value="ATP-BINDING CASSETTE SUB-FAMILY B MEMBER 10, MITOCHONDRIAL"/>
    <property type="match status" value="1"/>
</dbReference>
<evidence type="ECO:0000259" key="1">
    <source>
        <dbReference type="Pfam" id="PF00005"/>
    </source>
</evidence>
<feature type="domain" description="ABC transporter" evidence="1">
    <location>
        <begin position="3"/>
        <end position="120"/>
    </location>
</feature>
<keyword evidence="3" id="KW-1185">Reference proteome</keyword>
<evidence type="ECO:0000313" key="2">
    <source>
        <dbReference type="EMBL" id="MBH9582122.1"/>
    </source>
</evidence>
<keyword evidence="2" id="KW-0067">ATP-binding</keyword>
<comment type="caution">
    <text evidence="2">The sequence shown here is derived from an EMBL/GenBank/DDBJ whole genome shotgun (WGS) entry which is preliminary data.</text>
</comment>
<name>A0ABS0QSG4_9STAP</name>